<evidence type="ECO:0000256" key="2">
    <source>
        <dbReference type="ARBA" id="ARBA00022801"/>
    </source>
</evidence>
<dbReference type="NCBIfam" id="NF045579">
    <property type="entry name" value="rhamnoside_JR"/>
    <property type="match status" value="1"/>
</dbReference>
<dbReference type="InterPro" id="IPR008979">
    <property type="entry name" value="Galactose-bd-like_sf"/>
</dbReference>
<evidence type="ECO:0000256" key="1">
    <source>
        <dbReference type="ARBA" id="ARBA00022729"/>
    </source>
</evidence>
<protein>
    <submittedName>
        <fullName evidence="3">Glycoside hydrolase</fullName>
    </submittedName>
</protein>
<proteinExistence type="predicted"/>
<reference evidence="3 4" key="1">
    <citation type="submission" date="2017-12" db="EMBL/GenBank/DDBJ databases">
        <title>Genomes of bacteria within cyanobacterial aggregates.</title>
        <authorList>
            <person name="Cai H."/>
        </authorList>
    </citation>
    <scope>NUCLEOTIDE SEQUENCE [LARGE SCALE GENOMIC DNA]</scope>
    <source>
        <strain evidence="3 4">TH16</strain>
    </source>
</reference>
<evidence type="ECO:0000313" key="3">
    <source>
        <dbReference type="EMBL" id="AUN32326.1"/>
    </source>
</evidence>
<dbReference type="Gene3D" id="2.60.120.260">
    <property type="entry name" value="Galactose-binding domain-like"/>
    <property type="match status" value="1"/>
</dbReference>
<dbReference type="AlphaFoldDB" id="A0A2K9NIB1"/>
<dbReference type="PANTHER" id="PTHR43817:SF1">
    <property type="entry name" value="HYDROLASE, FAMILY 43, PUTATIVE (AFU_ORTHOLOGUE AFUA_3G01660)-RELATED"/>
    <property type="match status" value="1"/>
</dbReference>
<gene>
    <name evidence="3" type="ORF">C0V82_18255</name>
</gene>
<keyword evidence="1" id="KW-0732">Signal</keyword>
<dbReference type="RefSeq" id="WP_102113865.1">
    <property type="nucleotide sequence ID" value="NZ_BMGN01000006.1"/>
</dbReference>
<dbReference type="OrthoDB" id="9761519at2"/>
<dbReference type="PANTHER" id="PTHR43817">
    <property type="entry name" value="GLYCOSYL HYDROLASE"/>
    <property type="match status" value="1"/>
</dbReference>
<sequence length="1102" mass="119850">MITPKGLSAIRLAATLLLVSPVLAGEPDSILDQQFRNPPAEARPHVWWHWMNGNVSADGAKLDLEWMKRAGIGGVQLFEGNLETPQLVPERLIYMSPAWKDALRRTVAKAQELGLDVAIASSPGWSATGGPWVTPEAAMKKLVWSGTTVTGGRKQRISLSPPPDVAGPYQDVPRNLIKPGSGDGPAFYRDIAVLAWRTQNDPMPPAQFTASSGTVPGHLMNDEHYGETIDLPFSGPSSTAWVMQSFEKPVTIRSVVVGQPGARGFGSPTPPLIRLEASDDGVAFREISALPATRSPVRSASFAPVTARHFRLTLSVEASSAVGPPPVASGVAMPRFPAPPASYRLSEFRLDSAPRVHRAEEKAGFATVPDYYAIATPAEAVGGAPAPGDVIDVTRHLRSDGTLDWTPPTGQWRVVRLGYSLTGHQNAPAPKEATGLEVDKLNARHVGDYATQYFGMYRDAVGPELMGDKGIRALLSDSIESGPQNWTDTMLAEFRSRRGYDALPWLPTLTGAVIGGAEASDRFLWDFRRTIAELLAENHYGVLARAAQEQGLTYYAEALEDQRPQLGDDMEMRRHADIPMGAMWTLPKGGQPEPTYIADLQGAASVAHLYGQKLVAAESFTAFGQPWAFSPRDLKPTADTLFALGVNRPIIHTSPHQPFTDGRVPGLALATVLGQYFSRGETWAEQARGWTDYLARSSYLLQQGQSQRDIAYFHGEEAPITGLYGERPLNEVPAGYAFDFVGADALLNQLSMENGDLVGKSGVRYPILMLGGSSRMMTLPVLRRIAAFAAAGATIVGQKPLSTPSLADDAGTFRILADQLWASGRIHPDLDAALKTRNLTPDWDAGALAGDIQVLHRRLPDGDLYFVSNRSAAPLNGEISFRISGKAPELARAEAGRIDPVSYRISDGRTHLPLTMDGHEAFFVLFRKAALTNKLDLQTPHLGPMLELTGPWEVQFQAQRGAPTQSRFDRLMSWTDRTEPGIRYFSGTATYSRTFDLPKGRAEQSQPVMLDLGVVRDIAEISINGQPVGMLWHPPYLMEITSHLKPGRNRIDVKVTNLWVNRLIGDAQPGREKVTYTQAPAYSADAQLLPSGLLGPVQLLTR</sequence>
<dbReference type="Pfam" id="PF17132">
    <property type="entry name" value="Glyco_hydro_106"/>
    <property type="match status" value="1"/>
</dbReference>
<dbReference type="GO" id="GO:0005975">
    <property type="term" value="P:carbohydrate metabolic process"/>
    <property type="evidence" value="ECO:0007669"/>
    <property type="project" value="InterPro"/>
</dbReference>
<organism evidence="3 4">
    <name type="scientific">Niveispirillum cyanobacteriorum</name>
    <dbReference type="NCBI Taxonomy" id="1612173"/>
    <lineage>
        <taxon>Bacteria</taxon>
        <taxon>Pseudomonadati</taxon>
        <taxon>Pseudomonadota</taxon>
        <taxon>Alphaproteobacteria</taxon>
        <taxon>Rhodospirillales</taxon>
        <taxon>Azospirillaceae</taxon>
        <taxon>Niveispirillum</taxon>
    </lineage>
</organism>
<keyword evidence="2 3" id="KW-0378">Hydrolase</keyword>
<name>A0A2K9NIB1_9PROT</name>
<dbReference type="Proteomes" id="UP000234752">
    <property type="component" value="Chromosome eg_2"/>
</dbReference>
<evidence type="ECO:0000313" key="4">
    <source>
        <dbReference type="Proteomes" id="UP000234752"/>
    </source>
</evidence>
<accession>A0A2K9NIB1</accession>
<dbReference type="GO" id="GO:0004553">
    <property type="term" value="F:hydrolase activity, hydrolyzing O-glycosyl compounds"/>
    <property type="evidence" value="ECO:0007669"/>
    <property type="project" value="InterPro"/>
</dbReference>
<dbReference type="KEGG" id="ncb:C0V82_18255"/>
<dbReference type="EMBL" id="CP025612">
    <property type="protein sequence ID" value="AUN32326.1"/>
    <property type="molecule type" value="Genomic_DNA"/>
</dbReference>
<keyword evidence="4" id="KW-1185">Reference proteome</keyword>
<dbReference type="SUPFAM" id="SSF49785">
    <property type="entry name" value="Galactose-binding domain-like"/>
    <property type="match status" value="1"/>
</dbReference>